<keyword evidence="2" id="KW-1185">Reference proteome</keyword>
<sequence length="375" mass="41876">MIVTIPIYFLLLVTLHKNRHDELLKSPFFRFMFSVGLANMGQIFTILLGNTLASSGLVPGFYIWMGGLSSRLYNCGVIGFGSAQLIGITWIVTALLTIPVAFVFEFKICIENDNRTVYFQWTSAAESGLYTMLTGGLLGGLMTIIIIVAYAIIFAVALIRKVKSGRAISKTEKTALHMAVIGFICSFGLLIYLGDLMTQMIAWHLFRYNFLDVETNYMIINVGNSLFAAIDPYAMFLFSATVPEVPLTEVVNREQVGALRADAVLDKCVLLSAQMLWYDEMIEGGHRALCDANEQLEAKTTKIQRLCAEVGELRVELERHGREKRNKSHYCASKPKEAFAPALIQQRKDEFFGPIIQYLEAGISYWTTPPSLNAS</sequence>
<keyword evidence="1" id="KW-1133">Transmembrane helix</keyword>
<organism evidence="2 3">
    <name type="scientific">Plectus sambesii</name>
    <dbReference type="NCBI Taxonomy" id="2011161"/>
    <lineage>
        <taxon>Eukaryota</taxon>
        <taxon>Metazoa</taxon>
        <taxon>Ecdysozoa</taxon>
        <taxon>Nematoda</taxon>
        <taxon>Chromadorea</taxon>
        <taxon>Plectida</taxon>
        <taxon>Plectina</taxon>
        <taxon>Plectoidea</taxon>
        <taxon>Plectidae</taxon>
        <taxon>Plectus</taxon>
    </lineage>
</organism>
<evidence type="ECO:0000313" key="2">
    <source>
        <dbReference type="Proteomes" id="UP000887566"/>
    </source>
</evidence>
<feature type="transmembrane region" description="Helical" evidence="1">
    <location>
        <begin position="180"/>
        <end position="206"/>
    </location>
</feature>
<name>A0A914W8A3_9BILA</name>
<dbReference type="AlphaFoldDB" id="A0A914W8A3"/>
<protein>
    <submittedName>
        <fullName evidence="3">Uncharacterized protein</fullName>
    </submittedName>
</protein>
<keyword evidence="1" id="KW-0812">Transmembrane</keyword>
<dbReference type="InterPro" id="IPR019426">
    <property type="entry name" value="7TM_GPCR_serpentine_rcpt_Srv"/>
</dbReference>
<dbReference type="Pfam" id="PF10323">
    <property type="entry name" value="7TM_GPCR_Srv"/>
    <property type="match status" value="1"/>
</dbReference>
<dbReference type="Proteomes" id="UP000887566">
    <property type="component" value="Unplaced"/>
</dbReference>
<proteinExistence type="predicted"/>
<keyword evidence="1" id="KW-0472">Membrane</keyword>
<dbReference type="SUPFAM" id="SSF81321">
    <property type="entry name" value="Family A G protein-coupled receptor-like"/>
    <property type="match status" value="1"/>
</dbReference>
<dbReference type="WBParaSite" id="PSAMB.scaffold329size56415.g4640.t1">
    <property type="protein sequence ID" value="PSAMB.scaffold329size56415.g4640.t1"/>
    <property type="gene ID" value="PSAMB.scaffold329size56415.g4640"/>
</dbReference>
<evidence type="ECO:0000313" key="3">
    <source>
        <dbReference type="WBParaSite" id="PSAMB.scaffold329size56415.g4640.t1"/>
    </source>
</evidence>
<evidence type="ECO:0000256" key="1">
    <source>
        <dbReference type="SAM" id="Phobius"/>
    </source>
</evidence>
<feature type="transmembrane region" description="Helical" evidence="1">
    <location>
        <begin position="41"/>
        <end position="65"/>
    </location>
</feature>
<accession>A0A914W8A3</accession>
<reference evidence="3" key="1">
    <citation type="submission" date="2022-11" db="UniProtKB">
        <authorList>
            <consortium name="WormBaseParasite"/>
        </authorList>
    </citation>
    <scope>IDENTIFICATION</scope>
</reference>
<feature type="transmembrane region" description="Helical" evidence="1">
    <location>
        <begin position="137"/>
        <end position="159"/>
    </location>
</feature>
<dbReference type="Gene3D" id="1.20.1070.10">
    <property type="entry name" value="Rhodopsin 7-helix transmembrane proteins"/>
    <property type="match status" value="1"/>
</dbReference>
<feature type="transmembrane region" description="Helical" evidence="1">
    <location>
        <begin position="77"/>
        <end position="104"/>
    </location>
</feature>